<sequence length="168" mass="19099">MSETEHKDHIIPYKWTQTLAEATLSIPVPAGTRARDVNCKITATHLTVGLKGQPPLIDGEVHKKIKPIESFWQMDEGNTIFIELQKVNKMEWWTCIIKGHPEIDTTKIEPENSKLSDLDDETRNIVEKMMFEQRQKAAGATSDEQQKKAALENFMNSTEMDFSNAKIG</sequence>
<evidence type="ECO:0000313" key="5">
    <source>
        <dbReference type="Proteomes" id="UP000011083"/>
    </source>
</evidence>
<dbReference type="SUPFAM" id="SSF49764">
    <property type="entry name" value="HSP20-like chaperones"/>
    <property type="match status" value="1"/>
</dbReference>
<dbReference type="InterPro" id="IPR008978">
    <property type="entry name" value="HSP20-like_chaperone"/>
</dbReference>
<keyword evidence="5" id="KW-1185">Reference proteome</keyword>
<dbReference type="GO" id="GO:0051082">
    <property type="term" value="F:unfolded protein binding"/>
    <property type="evidence" value="ECO:0007669"/>
    <property type="project" value="TreeGrafter"/>
</dbReference>
<dbReference type="OrthoDB" id="416217at2759"/>
<evidence type="ECO:0000256" key="2">
    <source>
        <dbReference type="ARBA" id="ARBA00022490"/>
    </source>
</evidence>
<protein>
    <submittedName>
        <fullName evidence="4">Nuclear movement protein nudC, putative</fullName>
    </submittedName>
</protein>
<dbReference type="Proteomes" id="UP000011083">
    <property type="component" value="Unassembled WGS sequence"/>
</dbReference>
<dbReference type="GeneID" id="14914319"/>
<feature type="domain" description="CS" evidence="3">
    <location>
        <begin position="8"/>
        <end position="97"/>
    </location>
</feature>
<dbReference type="PANTHER" id="PTHR12356">
    <property type="entry name" value="NUCLEAR MOVEMENT PROTEIN NUDC"/>
    <property type="match status" value="1"/>
</dbReference>
<organism evidence="4 5">
    <name type="scientific">Acanthamoeba castellanii (strain ATCC 30010 / Neff)</name>
    <dbReference type="NCBI Taxonomy" id="1257118"/>
    <lineage>
        <taxon>Eukaryota</taxon>
        <taxon>Amoebozoa</taxon>
        <taxon>Discosea</taxon>
        <taxon>Longamoebia</taxon>
        <taxon>Centramoebida</taxon>
        <taxon>Acanthamoebidae</taxon>
        <taxon>Acanthamoeba</taxon>
    </lineage>
</organism>
<evidence type="ECO:0000259" key="3">
    <source>
        <dbReference type="PROSITE" id="PS51203"/>
    </source>
</evidence>
<evidence type="ECO:0000256" key="1">
    <source>
        <dbReference type="ARBA" id="ARBA00004496"/>
    </source>
</evidence>
<dbReference type="EMBL" id="KB008076">
    <property type="protein sequence ID" value="ELR13757.1"/>
    <property type="molecule type" value="Genomic_DNA"/>
</dbReference>
<dbReference type="GO" id="GO:0006457">
    <property type="term" value="P:protein folding"/>
    <property type="evidence" value="ECO:0007669"/>
    <property type="project" value="TreeGrafter"/>
</dbReference>
<proteinExistence type="predicted"/>
<dbReference type="GO" id="GO:0005737">
    <property type="term" value="C:cytoplasm"/>
    <property type="evidence" value="ECO:0007669"/>
    <property type="project" value="UniProtKB-SubCell"/>
</dbReference>
<dbReference type="InterPro" id="IPR007052">
    <property type="entry name" value="CS_dom"/>
</dbReference>
<dbReference type="CDD" id="cd06467">
    <property type="entry name" value="p23_NUDC_like"/>
    <property type="match status" value="1"/>
</dbReference>
<gene>
    <name evidence="4" type="ORF">ACA1_014380</name>
</gene>
<name>L8GL56_ACACF</name>
<dbReference type="KEGG" id="acan:ACA1_014380"/>
<keyword evidence="2" id="KW-0963">Cytoplasm</keyword>
<dbReference type="RefSeq" id="XP_004335770.1">
    <property type="nucleotide sequence ID" value="XM_004335722.1"/>
</dbReference>
<dbReference type="Pfam" id="PF04969">
    <property type="entry name" value="CS"/>
    <property type="match status" value="1"/>
</dbReference>
<dbReference type="PANTHER" id="PTHR12356:SF3">
    <property type="entry name" value="NUCLEAR MIGRATION PROTEIN NUDC"/>
    <property type="match status" value="1"/>
</dbReference>
<accession>L8GL56</accession>
<dbReference type="FunFam" id="2.60.40.790:FF:000001">
    <property type="entry name" value="Nuclear migration protein nudC"/>
    <property type="match status" value="1"/>
</dbReference>
<dbReference type="VEuPathDB" id="AmoebaDB:ACA1_014380"/>
<dbReference type="STRING" id="1257118.L8GL56"/>
<reference evidence="4 5" key="1">
    <citation type="journal article" date="2013" name="Genome Biol.">
        <title>Genome of Acanthamoeba castellanii highlights extensive lateral gene transfer and early evolution of tyrosine kinase signaling.</title>
        <authorList>
            <person name="Clarke M."/>
            <person name="Lohan A.J."/>
            <person name="Liu B."/>
            <person name="Lagkouvardos I."/>
            <person name="Roy S."/>
            <person name="Zafar N."/>
            <person name="Bertelli C."/>
            <person name="Schilde C."/>
            <person name="Kianianmomeni A."/>
            <person name="Burglin T.R."/>
            <person name="Frech C."/>
            <person name="Turcotte B."/>
            <person name="Kopec K.O."/>
            <person name="Synnott J.M."/>
            <person name="Choo C."/>
            <person name="Paponov I."/>
            <person name="Finkler A."/>
            <person name="Soon Heng Tan C."/>
            <person name="Hutchins A.P."/>
            <person name="Weinmeier T."/>
            <person name="Rattei T."/>
            <person name="Chu J.S."/>
            <person name="Gimenez G."/>
            <person name="Irimia M."/>
            <person name="Rigden D.J."/>
            <person name="Fitzpatrick D.A."/>
            <person name="Lorenzo-Morales J."/>
            <person name="Bateman A."/>
            <person name="Chiu C.H."/>
            <person name="Tang P."/>
            <person name="Hegemann P."/>
            <person name="Fromm H."/>
            <person name="Raoult D."/>
            <person name="Greub G."/>
            <person name="Miranda-Saavedra D."/>
            <person name="Chen N."/>
            <person name="Nash P."/>
            <person name="Ginger M.L."/>
            <person name="Horn M."/>
            <person name="Schaap P."/>
            <person name="Caler L."/>
            <person name="Loftus B."/>
        </authorList>
    </citation>
    <scope>NUCLEOTIDE SEQUENCE [LARGE SCALE GENOMIC DNA]</scope>
    <source>
        <strain evidence="4 5">Neff</strain>
    </source>
</reference>
<dbReference type="AlphaFoldDB" id="L8GL56"/>
<dbReference type="OMA" id="RQKEMGG"/>
<dbReference type="InterPro" id="IPR037898">
    <property type="entry name" value="NudC_fam"/>
</dbReference>
<dbReference type="PROSITE" id="PS51203">
    <property type="entry name" value="CS"/>
    <property type="match status" value="1"/>
</dbReference>
<evidence type="ECO:0000313" key="4">
    <source>
        <dbReference type="EMBL" id="ELR13757.1"/>
    </source>
</evidence>
<comment type="subcellular location">
    <subcellularLocation>
        <location evidence="1">Cytoplasm</location>
    </subcellularLocation>
</comment>
<dbReference type="Gene3D" id="2.60.40.790">
    <property type="match status" value="1"/>
</dbReference>